<proteinExistence type="predicted"/>
<organism evidence="1 2">
    <name type="scientific">Sphingomonas alba</name>
    <dbReference type="NCBI Taxonomy" id="2908208"/>
    <lineage>
        <taxon>Bacteria</taxon>
        <taxon>Pseudomonadati</taxon>
        <taxon>Pseudomonadota</taxon>
        <taxon>Alphaproteobacteria</taxon>
        <taxon>Sphingomonadales</taxon>
        <taxon>Sphingomonadaceae</taxon>
        <taxon>Sphingomonas</taxon>
    </lineage>
</organism>
<dbReference type="Proteomes" id="UP001165363">
    <property type="component" value="Unassembled WGS sequence"/>
</dbReference>
<accession>A0ABT0RNP8</accession>
<name>A0ABT0RNP8_9SPHN</name>
<reference evidence="1" key="1">
    <citation type="submission" date="2022-05" db="EMBL/GenBank/DDBJ databases">
        <authorList>
            <person name="Jo J.-H."/>
            <person name="Im W.-T."/>
        </authorList>
    </citation>
    <scope>NUCLEOTIDE SEQUENCE</scope>
    <source>
        <strain evidence="1">SE158</strain>
    </source>
</reference>
<protein>
    <submittedName>
        <fullName evidence="1">Uncharacterized protein</fullName>
    </submittedName>
</protein>
<evidence type="ECO:0000313" key="2">
    <source>
        <dbReference type="Proteomes" id="UP001165363"/>
    </source>
</evidence>
<sequence length="93" mass="10193">MEYPSLSTDLPDDEVSNDAVQLIMVSLFNGLCRLTAALAENGLLTDDQVLGLHDAMTTPLDDPDLRDDDLISFTRSTLEKVLARALVDTREEG</sequence>
<gene>
    <name evidence="1" type="ORF">LZ536_09325</name>
</gene>
<dbReference type="EMBL" id="JAMGBD010000001">
    <property type="protein sequence ID" value="MCL6684097.1"/>
    <property type="molecule type" value="Genomic_DNA"/>
</dbReference>
<evidence type="ECO:0000313" key="1">
    <source>
        <dbReference type="EMBL" id="MCL6684097.1"/>
    </source>
</evidence>
<keyword evidence="2" id="KW-1185">Reference proteome</keyword>
<dbReference type="RefSeq" id="WP_249848390.1">
    <property type="nucleotide sequence ID" value="NZ_JAMGBD010000001.1"/>
</dbReference>
<comment type="caution">
    <text evidence="1">The sequence shown here is derived from an EMBL/GenBank/DDBJ whole genome shotgun (WGS) entry which is preliminary data.</text>
</comment>